<dbReference type="GeneTree" id="ENSGT00390000006548"/>
<dbReference type="Ensembl" id="ENSOCUT00000033442.2">
    <property type="protein sequence ID" value="ENSOCUP00000026489.1"/>
    <property type="gene ID" value="ENSOCUG00000029409.2"/>
</dbReference>
<proteinExistence type="predicted"/>
<dbReference type="PANTHER" id="PTHR10732">
    <property type="entry name" value="40S RIBOSOMAL PROTEIN S17"/>
    <property type="match status" value="1"/>
</dbReference>
<sequence length="144" mass="16386">MDHIHMETMKKATWVTLRSTALTWARLPHRQGHARGEHQHSLQEAPHRIAGCVTPPMKRLQRGPLRDISTRLQEAGRKRRENYVAEVSALDQITEVGPGTKEMLELLDFGSLSNLQNTQPTVGMDFKMPRGPISTFLLTLSYFQ</sequence>
<evidence type="ECO:0000313" key="1">
    <source>
        <dbReference type="Ensembl" id="ENSOCUP00000026489.1"/>
    </source>
</evidence>
<dbReference type="Pfam" id="PF00833">
    <property type="entry name" value="Ribosomal_S17e"/>
    <property type="match status" value="1"/>
</dbReference>
<dbReference type="PaxDb" id="9986-ENSOCUP00000026489"/>
<dbReference type="GO" id="GO:0006412">
    <property type="term" value="P:translation"/>
    <property type="evidence" value="ECO:0007669"/>
    <property type="project" value="InterPro"/>
</dbReference>
<dbReference type="InParanoid" id="U3KMN0"/>
<reference evidence="1" key="2">
    <citation type="submission" date="2025-08" db="UniProtKB">
        <authorList>
            <consortium name="Ensembl"/>
        </authorList>
    </citation>
    <scope>IDENTIFICATION</scope>
    <source>
        <strain evidence="1">Thorbecke</strain>
    </source>
</reference>
<dbReference type="GO" id="GO:0005840">
    <property type="term" value="C:ribosome"/>
    <property type="evidence" value="ECO:0007669"/>
    <property type="project" value="InterPro"/>
</dbReference>
<keyword evidence="2" id="KW-1185">Reference proteome</keyword>
<dbReference type="SMR" id="U3KMN0"/>
<reference evidence="1" key="3">
    <citation type="submission" date="2025-09" db="UniProtKB">
        <authorList>
            <consortium name="Ensembl"/>
        </authorList>
    </citation>
    <scope>IDENTIFICATION</scope>
    <source>
        <strain evidence="1">Thorbecke</strain>
    </source>
</reference>
<organism evidence="1 2">
    <name type="scientific">Oryctolagus cuniculus</name>
    <name type="common">Rabbit</name>
    <dbReference type="NCBI Taxonomy" id="9986"/>
    <lineage>
        <taxon>Eukaryota</taxon>
        <taxon>Metazoa</taxon>
        <taxon>Chordata</taxon>
        <taxon>Craniata</taxon>
        <taxon>Vertebrata</taxon>
        <taxon>Euteleostomi</taxon>
        <taxon>Mammalia</taxon>
        <taxon>Eutheria</taxon>
        <taxon>Euarchontoglires</taxon>
        <taxon>Glires</taxon>
        <taxon>Lagomorpha</taxon>
        <taxon>Leporidae</taxon>
        <taxon>Oryctolagus</taxon>
    </lineage>
</organism>
<name>U3KMN0_RABIT</name>
<dbReference type="EMBL" id="AAGW02005111">
    <property type="status" value="NOT_ANNOTATED_CDS"/>
    <property type="molecule type" value="Genomic_DNA"/>
</dbReference>
<dbReference type="GO" id="GO:0003735">
    <property type="term" value="F:structural constituent of ribosome"/>
    <property type="evidence" value="ECO:0007669"/>
    <property type="project" value="InterPro"/>
</dbReference>
<dbReference type="PANTHER" id="PTHR10732:SF14">
    <property type="entry name" value="SMALL RIBOSOMAL SUBUNIT PROTEIN ES17"/>
    <property type="match status" value="1"/>
</dbReference>
<dbReference type="HOGENOM" id="CLU_112958_1_1_1"/>
<dbReference type="STRING" id="9986.ENSOCUP00000026489"/>
<accession>U3KMN0</accession>
<dbReference type="InterPro" id="IPR001210">
    <property type="entry name" value="Ribosomal_eS17"/>
</dbReference>
<evidence type="ECO:0000313" key="2">
    <source>
        <dbReference type="Proteomes" id="UP000001811"/>
    </source>
</evidence>
<dbReference type="eggNOG" id="KOG0187">
    <property type="taxonomic scope" value="Eukaryota"/>
</dbReference>
<dbReference type="Bgee" id="ENSOCUG00000029409">
    <property type="expression patterns" value="Expressed in autopod skin and 17 other cell types or tissues"/>
</dbReference>
<protein>
    <submittedName>
        <fullName evidence="1">Uncharacterized protein</fullName>
    </submittedName>
</protein>
<reference evidence="1 2" key="1">
    <citation type="journal article" date="2011" name="Nature">
        <title>A high-resolution map of human evolutionary constraint using 29 mammals.</title>
        <authorList>
            <person name="Lindblad-Toh K."/>
            <person name="Garber M."/>
            <person name="Zuk O."/>
            <person name="Lin M.F."/>
            <person name="Parker B.J."/>
            <person name="Washietl S."/>
            <person name="Kheradpour P."/>
            <person name="Ernst J."/>
            <person name="Jordan G."/>
            <person name="Mauceli E."/>
            <person name="Ward L.D."/>
            <person name="Lowe C.B."/>
            <person name="Holloway A.K."/>
            <person name="Clamp M."/>
            <person name="Gnerre S."/>
            <person name="Alfoldi J."/>
            <person name="Beal K."/>
            <person name="Chang J."/>
            <person name="Clawson H."/>
            <person name="Cuff J."/>
            <person name="Di Palma F."/>
            <person name="Fitzgerald S."/>
            <person name="Flicek P."/>
            <person name="Guttman M."/>
            <person name="Hubisz M.J."/>
            <person name="Jaffe D.B."/>
            <person name="Jungreis I."/>
            <person name="Kent W.J."/>
            <person name="Kostka D."/>
            <person name="Lara M."/>
            <person name="Martins A.L."/>
            <person name="Massingham T."/>
            <person name="Moltke I."/>
            <person name="Raney B.J."/>
            <person name="Rasmussen M.D."/>
            <person name="Robinson J."/>
            <person name="Stark A."/>
            <person name="Vilella A.J."/>
            <person name="Wen J."/>
            <person name="Xie X."/>
            <person name="Zody M.C."/>
            <person name="Baldwin J."/>
            <person name="Bloom T."/>
            <person name="Chin C.W."/>
            <person name="Heiman D."/>
            <person name="Nicol R."/>
            <person name="Nusbaum C."/>
            <person name="Young S."/>
            <person name="Wilkinson J."/>
            <person name="Worley K.C."/>
            <person name="Kovar C.L."/>
            <person name="Muzny D.M."/>
            <person name="Gibbs R.A."/>
            <person name="Cree A."/>
            <person name="Dihn H.H."/>
            <person name="Fowler G."/>
            <person name="Jhangiani S."/>
            <person name="Joshi V."/>
            <person name="Lee S."/>
            <person name="Lewis L.R."/>
            <person name="Nazareth L.V."/>
            <person name="Okwuonu G."/>
            <person name="Santibanez J."/>
            <person name="Warren W.C."/>
            <person name="Mardis E.R."/>
            <person name="Weinstock G.M."/>
            <person name="Wilson R.K."/>
            <person name="Delehaunty K."/>
            <person name="Dooling D."/>
            <person name="Fronik C."/>
            <person name="Fulton L."/>
            <person name="Fulton B."/>
            <person name="Graves T."/>
            <person name="Minx P."/>
            <person name="Sodergren E."/>
            <person name="Birney E."/>
            <person name="Margulies E.H."/>
            <person name="Herrero J."/>
            <person name="Green E.D."/>
            <person name="Haussler D."/>
            <person name="Siepel A."/>
            <person name="Goldman N."/>
            <person name="Pollard K.S."/>
            <person name="Pedersen J.S."/>
            <person name="Lander E.S."/>
            <person name="Kellis M."/>
        </authorList>
    </citation>
    <scope>NUCLEOTIDE SEQUENCE [LARGE SCALE GENOMIC DNA]</scope>
    <source>
        <strain evidence="1 2">Thorbecke inbred</strain>
    </source>
</reference>
<dbReference type="Proteomes" id="UP000001811">
    <property type="component" value="Chromosome 7"/>
</dbReference>
<dbReference type="AlphaFoldDB" id="U3KMN0"/>